<dbReference type="CDD" id="cd16917">
    <property type="entry name" value="HATPase_UhpB-NarQ-NarX-like"/>
    <property type="match status" value="1"/>
</dbReference>
<feature type="modified residue" description="4-aspartylphosphate" evidence="16">
    <location>
        <position position="57"/>
    </location>
</feature>
<keyword evidence="13" id="KW-0411">Iron-sulfur</keyword>
<dbReference type="InterPro" id="IPR005467">
    <property type="entry name" value="His_kinase_dom"/>
</dbReference>
<evidence type="ECO:0000256" key="11">
    <source>
        <dbReference type="ARBA" id="ARBA00023004"/>
    </source>
</evidence>
<evidence type="ECO:0000256" key="12">
    <source>
        <dbReference type="ARBA" id="ARBA00023012"/>
    </source>
</evidence>
<dbReference type="InterPro" id="IPR003594">
    <property type="entry name" value="HATPase_dom"/>
</dbReference>
<dbReference type="Pfam" id="PF07730">
    <property type="entry name" value="HisKA_3"/>
    <property type="match status" value="1"/>
</dbReference>
<dbReference type="PROSITE" id="PS50109">
    <property type="entry name" value="HIS_KIN"/>
    <property type="match status" value="1"/>
</dbReference>
<sequence>MNSPVRLLHVEDDSLDRRALRRLVRQQDLPWEVNEAATLAEARELLSSGRFDLAIVDYHLPDGDGTALFGEAVGTPFILLTGTLEEHLALRVMERGADDYLPKDTEQHYLKVLPFAVEKTLRRQRLHEAEQRLTVQLRESEEQLRLLVENVRGYALFMLDPDGRVASWNRGAEQIKGYTAKEIIGNPFEVCYTPEAVADGVPARALREAKEQGRYVGENWLVRKDGSRFWASISVTAVYGEAGELRGFVKVTQDLTDRKRMEDELRELNRTLEDRVALRSAEAEQKTAQLRRLHAELTSAEHRERKHLARMLHDGLQQLLVAAKLRLGVIDTSSGDSDQHARVKQIDELLNQAVEACRSLTAELVPPVLYDRGLVAGLHWLARHMRTHHDFNVAVQAQDQAEPTREDLRIMLFEAARELVFNAVKHAQVSDVEVALSYDSESRHTCLEVRDEGPGFDPSKVELQSTTDSGYGLFNLRERVQAVGGVLKIDSSPGRGTRVTVRVPLSVGERELGEQPRLASASAGSRSASNGEAAIRVLLADDHKAMRDGIASLLAGEAGMTVVGEAADGKQVLDLAQQLRPNVVVMDVTMPEVDGVEATRRIRQTMPGVGVVGLSMHNDPSVRAAMTEAGASVYLSKDGPLDEMVDAIRACAASIG</sequence>
<feature type="modified residue" description="4-aspartylphosphate" evidence="16">
    <location>
        <position position="587"/>
    </location>
</feature>
<dbReference type="SMART" id="SM00086">
    <property type="entry name" value="PAC"/>
    <property type="match status" value="1"/>
</dbReference>
<dbReference type="InterPro" id="IPR035965">
    <property type="entry name" value="PAS-like_dom_sf"/>
</dbReference>
<evidence type="ECO:0000256" key="4">
    <source>
        <dbReference type="ARBA" id="ARBA00012438"/>
    </source>
</evidence>
<dbReference type="SUPFAM" id="SSF55785">
    <property type="entry name" value="PYP-like sensor domain (PAS domain)"/>
    <property type="match status" value="1"/>
</dbReference>
<keyword evidence="11" id="KW-0408">Iron</keyword>
<feature type="domain" description="Histidine kinase" evidence="18">
    <location>
        <begin position="412"/>
        <end position="507"/>
    </location>
</feature>
<dbReference type="SUPFAM" id="SSF52172">
    <property type="entry name" value="CheY-like"/>
    <property type="match status" value="2"/>
</dbReference>
<name>A0ABV4U958_9BACT</name>
<evidence type="ECO:0000256" key="8">
    <source>
        <dbReference type="ARBA" id="ARBA00022679"/>
    </source>
</evidence>
<evidence type="ECO:0000256" key="9">
    <source>
        <dbReference type="ARBA" id="ARBA00022723"/>
    </source>
</evidence>
<feature type="coiled-coil region" evidence="17">
    <location>
        <begin position="123"/>
        <end position="150"/>
    </location>
</feature>
<evidence type="ECO:0000256" key="17">
    <source>
        <dbReference type="SAM" id="Coils"/>
    </source>
</evidence>
<feature type="domain" description="Response regulatory" evidence="19">
    <location>
        <begin position="6"/>
        <end position="118"/>
    </location>
</feature>
<evidence type="ECO:0000256" key="7">
    <source>
        <dbReference type="ARBA" id="ARBA00022490"/>
    </source>
</evidence>
<organism evidence="22 23">
    <name type="scientific">Natronomicrosphaera hydrolytica</name>
    <dbReference type="NCBI Taxonomy" id="3242702"/>
    <lineage>
        <taxon>Bacteria</taxon>
        <taxon>Pseudomonadati</taxon>
        <taxon>Planctomycetota</taxon>
        <taxon>Phycisphaerae</taxon>
        <taxon>Phycisphaerales</taxon>
        <taxon>Phycisphaeraceae</taxon>
        <taxon>Natronomicrosphaera</taxon>
    </lineage>
</organism>
<keyword evidence="12" id="KW-0902">Two-component regulatory system</keyword>
<keyword evidence="10" id="KW-0418">Kinase</keyword>
<keyword evidence="9" id="KW-0479">Metal-binding</keyword>
<dbReference type="CDD" id="cd17535">
    <property type="entry name" value="REC_NarL-like"/>
    <property type="match status" value="1"/>
</dbReference>
<dbReference type="InterPro" id="IPR058245">
    <property type="entry name" value="NreC/VraR/RcsB-like_REC"/>
</dbReference>
<dbReference type="PROSITE" id="PS50110">
    <property type="entry name" value="RESPONSE_REGULATORY"/>
    <property type="match status" value="2"/>
</dbReference>
<dbReference type="CDD" id="cd00130">
    <property type="entry name" value="PAS"/>
    <property type="match status" value="1"/>
</dbReference>
<gene>
    <name evidence="22" type="ORF">ACERK3_17850</name>
</gene>
<keyword evidence="6" id="KW-0004">4Fe-4S</keyword>
<comment type="function">
    <text evidence="14">Member of the two-component regulatory system NreB/NreC involved in the control of dissimilatory nitrate/nitrite reduction in response to oxygen. NreB functions as a direct oxygen sensor histidine kinase which is autophosphorylated, in the absence of oxygen, probably at the conserved histidine residue, and transfers its phosphate group probably to a conserved aspartate residue of NreC. NreB/NreC activates the expression of the nitrate (narGHJI) and nitrite (nir) reductase operons, as well as the putative nitrate transporter gene narT.</text>
</comment>
<evidence type="ECO:0000256" key="2">
    <source>
        <dbReference type="ARBA" id="ARBA00001966"/>
    </source>
</evidence>
<evidence type="ECO:0000259" key="18">
    <source>
        <dbReference type="PROSITE" id="PS50109"/>
    </source>
</evidence>
<dbReference type="EMBL" id="JBGUBD010000016">
    <property type="protein sequence ID" value="MFA9480139.1"/>
    <property type="molecule type" value="Genomic_DNA"/>
</dbReference>
<dbReference type="InterPro" id="IPR001789">
    <property type="entry name" value="Sig_transdc_resp-reg_receiver"/>
</dbReference>
<evidence type="ECO:0000259" key="19">
    <source>
        <dbReference type="PROSITE" id="PS50110"/>
    </source>
</evidence>
<dbReference type="PROSITE" id="PS50112">
    <property type="entry name" value="PAS"/>
    <property type="match status" value="1"/>
</dbReference>
<dbReference type="EC" id="2.7.13.3" evidence="4"/>
<dbReference type="NCBIfam" id="TIGR00229">
    <property type="entry name" value="sensory_box"/>
    <property type="match status" value="1"/>
</dbReference>
<evidence type="ECO:0000259" key="20">
    <source>
        <dbReference type="PROSITE" id="PS50112"/>
    </source>
</evidence>
<dbReference type="Gene3D" id="3.30.450.20">
    <property type="entry name" value="PAS domain"/>
    <property type="match status" value="1"/>
</dbReference>
<protein>
    <recommendedName>
        <fullName evidence="5">Oxygen sensor histidine kinase NreB</fullName>
        <ecNumber evidence="4">2.7.13.3</ecNumber>
    </recommendedName>
    <alternativeName>
        <fullName evidence="15">Nitrogen regulation protein B</fullName>
    </alternativeName>
</protein>
<comment type="cofactor">
    <cofactor evidence="2">
        <name>[4Fe-4S] cluster</name>
        <dbReference type="ChEBI" id="CHEBI:49883"/>
    </cofactor>
</comment>
<evidence type="ECO:0000313" key="22">
    <source>
        <dbReference type="EMBL" id="MFA9480139.1"/>
    </source>
</evidence>
<keyword evidence="17" id="KW-0175">Coiled coil</keyword>
<dbReference type="PROSITE" id="PS50113">
    <property type="entry name" value="PAC"/>
    <property type="match status" value="1"/>
</dbReference>
<dbReference type="InterPro" id="IPR011712">
    <property type="entry name" value="Sig_transdc_His_kin_sub3_dim/P"/>
</dbReference>
<evidence type="ECO:0000256" key="1">
    <source>
        <dbReference type="ARBA" id="ARBA00000085"/>
    </source>
</evidence>
<dbReference type="SMART" id="SM00387">
    <property type="entry name" value="HATPase_c"/>
    <property type="match status" value="1"/>
</dbReference>
<evidence type="ECO:0000256" key="5">
    <source>
        <dbReference type="ARBA" id="ARBA00017322"/>
    </source>
</evidence>
<dbReference type="Gene3D" id="3.30.565.10">
    <property type="entry name" value="Histidine kinase-like ATPase, C-terminal domain"/>
    <property type="match status" value="1"/>
</dbReference>
<keyword evidence="7" id="KW-0963">Cytoplasm</keyword>
<comment type="catalytic activity">
    <reaction evidence="1">
        <text>ATP + protein L-histidine = ADP + protein N-phospho-L-histidine.</text>
        <dbReference type="EC" id="2.7.13.3"/>
    </reaction>
</comment>
<dbReference type="InterPro" id="IPR000700">
    <property type="entry name" value="PAS-assoc_C"/>
</dbReference>
<keyword evidence="16" id="KW-0597">Phosphoprotein</keyword>
<evidence type="ECO:0000259" key="21">
    <source>
        <dbReference type="PROSITE" id="PS50113"/>
    </source>
</evidence>
<evidence type="ECO:0000256" key="13">
    <source>
        <dbReference type="ARBA" id="ARBA00023014"/>
    </source>
</evidence>
<dbReference type="InterPro" id="IPR011006">
    <property type="entry name" value="CheY-like_superfamily"/>
</dbReference>
<reference evidence="22 23" key="1">
    <citation type="submission" date="2024-08" db="EMBL/GenBank/DDBJ databases">
        <title>Whole-genome sequencing of halo(alkali)philic microorganisms from hypersaline lakes.</title>
        <authorList>
            <person name="Sorokin D.Y."/>
            <person name="Merkel A.Y."/>
            <person name="Messina E."/>
            <person name="Yakimov M."/>
        </authorList>
    </citation>
    <scope>NUCLEOTIDE SEQUENCE [LARGE SCALE GENOMIC DNA]</scope>
    <source>
        <strain evidence="22 23">AB-hyl4</strain>
    </source>
</reference>
<feature type="domain" description="PAC" evidence="21">
    <location>
        <begin position="215"/>
        <end position="267"/>
    </location>
</feature>
<dbReference type="Pfam" id="PF02518">
    <property type="entry name" value="HATPase_c"/>
    <property type="match status" value="1"/>
</dbReference>
<dbReference type="InterPro" id="IPR000014">
    <property type="entry name" value="PAS"/>
</dbReference>
<proteinExistence type="predicted"/>
<dbReference type="InterPro" id="IPR050482">
    <property type="entry name" value="Sensor_HK_TwoCompSys"/>
</dbReference>
<dbReference type="Proteomes" id="UP001575105">
    <property type="component" value="Unassembled WGS sequence"/>
</dbReference>
<dbReference type="InterPro" id="IPR036890">
    <property type="entry name" value="HATPase_C_sf"/>
</dbReference>
<accession>A0ABV4U958</accession>
<comment type="caution">
    <text evidence="22">The sequence shown here is derived from an EMBL/GenBank/DDBJ whole genome shotgun (WGS) entry which is preliminary data.</text>
</comment>
<feature type="domain" description="PAS" evidence="20">
    <location>
        <begin position="140"/>
        <end position="186"/>
    </location>
</feature>
<dbReference type="CDD" id="cd00156">
    <property type="entry name" value="REC"/>
    <property type="match status" value="1"/>
</dbReference>
<comment type="subcellular location">
    <subcellularLocation>
        <location evidence="3">Cytoplasm</location>
    </subcellularLocation>
</comment>
<dbReference type="PANTHER" id="PTHR24421">
    <property type="entry name" value="NITRATE/NITRITE SENSOR PROTEIN NARX-RELATED"/>
    <property type="match status" value="1"/>
</dbReference>
<evidence type="ECO:0000313" key="23">
    <source>
        <dbReference type="Proteomes" id="UP001575105"/>
    </source>
</evidence>
<dbReference type="Gene3D" id="1.20.5.1930">
    <property type="match status" value="1"/>
</dbReference>
<evidence type="ECO:0000256" key="16">
    <source>
        <dbReference type="PROSITE-ProRule" id="PRU00169"/>
    </source>
</evidence>
<evidence type="ECO:0000256" key="15">
    <source>
        <dbReference type="ARBA" id="ARBA00030800"/>
    </source>
</evidence>
<feature type="coiled-coil region" evidence="17">
    <location>
        <begin position="251"/>
        <end position="303"/>
    </location>
</feature>
<evidence type="ECO:0000256" key="14">
    <source>
        <dbReference type="ARBA" id="ARBA00024827"/>
    </source>
</evidence>
<evidence type="ECO:0000256" key="3">
    <source>
        <dbReference type="ARBA" id="ARBA00004496"/>
    </source>
</evidence>
<dbReference type="InterPro" id="IPR004358">
    <property type="entry name" value="Sig_transdc_His_kin-like_C"/>
</dbReference>
<dbReference type="SUPFAM" id="SSF55874">
    <property type="entry name" value="ATPase domain of HSP90 chaperone/DNA topoisomerase II/histidine kinase"/>
    <property type="match status" value="1"/>
</dbReference>
<keyword evidence="8" id="KW-0808">Transferase</keyword>
<dbReference type="Pfam" id="PF00072">
    <property type="entry name" value="Response_reg"/>
    <property type="match status" value="2"/>
</dbReference>
<dbReference type="Gene3D" id="3.40.50.2300">
    <property type="match status" value="2"/>
</dbReference>
<dbReference type="SMART" id="SM00448">
    <property type="entry name" value="REC"/>
    <property type="match status" value="2"/>
</dbReference>
<dbReference type="InterPro" id="IPR001610">
    <property type="entry name" value="PAC"/>
</dbReference>
<evidence type="ECO:0000256" key="6">
    <source>
        <dbReference type="ARBA" id="ARBA00022485"/>
    </source>
</evidence>
<dbReference type="PANTHER" id="PTHR24421:SF58">
    <property type="entry name" value="SIGNAL TRANSDUCTION HISTIDINE-PROTEIN KINASE_PHOSPHATASE UHPB"/>
    <property type="match status" value="1"/>
</dbReference>
<dbReference type="Pfam" id="PF13426">
    <property type="entry name" value="PAS_9"/>
    <property type="match status" value="1"/>
</dbReference>
<dbReference type="RefSeq" id="WP_425347063.1">
    <property type="nucleotide sequence ID" value="NZ_JBGUBD010000016.1"/>
</dbReference>
<feature type="domain" description="Response regulatory" evidence="19">
    <location>
        <begin position="536"/>
        <end position="652"/>
    </location>
</feature>
<evidence type="ECO:0000256" key="10">
    <source>
        <dbReference type="ARBA" id="ARBA00022777"/>
    </source>
</evidence>
<dbReference type="PRINTS" id="PR00344">
    <property type="entry name" value="BCTRLSENSOR"/>
</dbReference>
<keyword evidence="23" id="KW-1185">Reference proteome</keyword>